<evidence type="ECO:0000313" key="2">
    <source>
        <dbReference type="EMBL" id="ALO17366.1"/>
    </source>
</evidence>
<dbReference type="KEGG" id="blq:L21SP5_03771"/>
<dbReference type="STRING" id="1307839.L21SP5_03771"/>
<keyword evidence="3" id="KW-1185">Reference proteome</keyword>
<dbReference type="InterPro" id="IPR036105">
    <property type="entry name" value="DiNase_FeMo-co_biosyn_sf"/>
</dbReference>
<dbReference type="InterPro" id="IPR003731">
    <property type="entry name" value="Di-Nase_FeMo-co_biosynth"/>
</dbReference>
<name>A0A0S2I4T4_9BACT</name>
<evidence type="ECO:0000313" key="3">
    <source>
        <dbReference type="Proteomes" id="UP000064893"/>
    </source>
</evidence>
<dbReference type="Pfam" id="PF02579">
    <property type="entry name" value="Nitro_FeMo-Co"/>
    <property type="match status" value="1"/>
</dbReference>
<gene>
    <name evidence="2" type="ORF">L21SP5_03771</name>
</gene>
<organism evidence="2 3">
    <name type="scientific">Salinivirga cyanobacteriivorans</name>
    <dbReference type="NCBI Taxonomy" id="1307839"/>
    <lineage>
        <taxon>Bacteria</taxon>
        <taxon>Pseudomonadati</taxon>
        <taxon>Bacteroidota</taxon>
        <taxon>Bacteroidia</taxon>
        <taxon>Bacteroidales</taxon>
        <taxon>Salinivirgaceae</taxon>
        <taxon>Salinivirga</taxon>
    </lineage>
</organism>
<dbReference type="RefSeq" id="WP_057954647.1">
    <property type="nucleotide sequence ID" value="NZ_CP013118.1"/>
</dbReference>
<dbReference type="SUPFAM" id="SSF53146">
    <property type="entry name" value="Nitrogenase accessory factor-like"/>
    <property type="match status" value="1"/>
</dbReference>
<sequence length="128" mass="14604">MKIAIAVDHQDNIQSGHFGEAISYKIYQKKDDQWQFADTLQNDMRNYDEDQHGSKGKGKEVVKLLATKDIKAVVSKQFGQNIKIVGQYFAPIVTSVDSVAEFLELLNETACNRIYQKNKMDIKPLRIP</sequence>
<proteinExistence type="predicted"/>
<dbReference type="AlphaFoldDB" id="A0A0S2I4T4"/>
<dbReference type="Proteomes" id="UP000064893">
    <property type="component" value="Chromosome"/>
</dbReference>
<dbReference type="OrthoDB" id="1120248at2"/>
<feature type="domain" description="Dinitrogenase iron-molybdenum cofactor biosynthesis" evidence="1">
    <location>
        <begin position="15"/>
        <end position="103"/>
    </location>
</feature>
<protein>
    <submittedName>
        <fullName evidence="2">Nitrogen fixation protein NifX</fullName>
    </submittedName>
</protein>
<dbReference type="EMBL" id="CP013118">
    <property type="protein sequence ID" value="ALO17366.1"/>
    <property type="molecule type" value="Genomic_DNA"/>
</dbReference>
<accession>A0A0S2I4T4</accession>
<dbReference type="Gene3D" id="3.30.420.130">
    <property type="entry name" value="Dinitrogenase iron-molybdenum cofactor biosynthesis domain"/>
    <property type="match status" value="1"/>
</dbReference>
<reference evidence="2 3" key="1">
    <citation type="submission" date="2015-11" db="EMBL/GenBank/DDBJ databases">
        <title>Description and complete genome sequence of a novel strain predominating in hypersaline microbial mats and representing a new family of the Bacteriodetes phylum.</title>
        <authorList>
            <person name="Spring S."/>
            <person name="Bunk B."/>
            <person name="Sproer C."/>
            <person name="Klenk H.-P."/>
        </authorList>
    </citation>
    <scope>NUCLEOTIDE SEQUENCE [LARGE SCALE GENOMIC DNA]</scope>
    <source>
        <strain evidence="2 3">L21-Spi-D4</strain>
    </source>
</reference>
<evidence type="ECO:0000259" key="1">
    <source>
        <dbReference type="Pfam" id="PF02579"/>
    </source>
</evidence>